<dbReference type="GO" id="GO:0003779">
    <property type="term" value="F:actin binding"/>
    <property type="evidence" value="ECO:0007669"/>
    <property type="project" value="InterPro"/>
</dbReference>
<dbReference type="Proteomes" id="UP000324632">
    <property type="component" value="Chromosome 3"/>
</dbReference>
<dbReference type="EMBL" id="SOYY01000003">
    <property type="protein sequence ID" value="KAA0723481.1"/>
    <property type="molecule type" value="Genomic_DNA"/>
</dbReference>
<feature type="region of interest" description="Disordered" evidence="1">
    <location>
        <begin position="390"/>
        <end position="412"/>
    </location>
</feature>
<gene>
    <name evidence="2" type="ORF">E1301_Tti003404</name>
</gene>
<dbReference type="GO" id="GO:0006936">
    <property type="term" value="P:muscle contraction"/>
    <property type="evidence" value="ECO:0007669"/>
    <property type="project" value="InterPro"/>
</dbReference>
<dbReference type="Pfam" id="PF02029">
    <property type="entry name" value="Caldesmon"/>
    <property type="match status" value="1"/>
</dbReference>
<dbReference type="PANTHER" id="PTHR18949">
    <property type="entry name" value="CALDESMON"/>
    <property type="match status" value="1"/>
</dbReference>
<dbReference type="GO" id="GO:0005516">
    <property type="term" value="F:calmodulin binding"/>
    <property type="evidence" value="ECO:0007669"/>
    <property type="project" value="InterPro"/>
</dbReference>
<feature type="region of interest" description="Disordered" evidence="1">
    <location>
        <begin position="143"/>
        <end position="168"/>
    </location>
</feature>
<feature type="compositionally biased region" description="Basic and acidic residues" evidence="1">
    <location>
        <begin position="107"/>
        <end position="116"/>
    </location>
</feature>
<feature type="region of interest" description="Disordered" evidence="1">
    <location>
        <begin position="233"/>
        <end position="354"/>
    </location>
</feature>
<dbReference type="InterPro" id="IPR006018">
    <property type="entry name" value="Caldesmon_LSP"/>
</dbReference>
<comment type="caution">
    <text evidence="2">The sequence shown here is derived from an EMBL/GenBank/DDBJ whole genome shotgun (WGS) entry which is preliminary data.</text>
</comment>
<feature type="compositionally biased region" description="Basic and acidic residues" evidence="1">
    <location>
        <begin position="274"/>
        <end position="313"/>
    </location>
</feature>
<accession>A0A5A9PQP7</accession>
<dbReference type="AlphaFoldDB" id="A0A5A9PQP7"/>
<dbReference type="InterPro" id="IPR006017">
    <property type="entry name" value="Caldesmon"/>
</dbReference>
<evidence type="ECO:0000313" key="2">
    <source>
        <dbReference type="EMBL" id="KAA0723481.1"/>
    </source>
</evidence>
<evidence type="ECO:0000256" key="1">
    <source>
        <dbReference type="SAM" id="MobiDB-lite"/>
    </source>
</evidence>
<reference evidence="2 3" key="1">
    <citation type="journal article" date="2019" name="Mol. Ecol. Resour.">
        <title>Chromosome-level genome assembly of Triplophysa tibetana, a fish adapted to the harsh high-altitude environment of the Tibetan Plateau.</title>
        <authorList>
            <person name="Yang X."/>
            <person name="Liu H."/>
            <person name="Ma Z."/>
            <person name="Zou Y."/>
            <person name="Zou M."/>
            <person name="Mao Y."/>
            <person name="Li X."/>
            <person name="Wang H."/>
            <person name="Chen T."/>
            <person name="Wang W."/>
            <person name="Yang R."/>
        </authorList>
    </citation>
    <scope>NUCLEOTIDE SEQUENCE [LARGE SCALE GENOMIC DNA]</scope>
    <source>
        <strain evidence="2">TTIB1903HZAU</strain>
        <tissue evidence="2">Muscle</tissue>
    </source>
</reference>
<feature type="compositionally biased region" description="Basic and acidic residues" evidence="1">
    <location>
        <begin position="242"/>
        <end position="255"/>
    </location>
</feature>
<protein>
    <submittedName>
        <fullName evidence="2">Lymphocyte-specific protein 1 52 kDa phosphoprotein</fullName>
    </submittedName>
</protein>
<dbReference type="GO" id="GO:0017022">
    <property type="term" value="F:myosin binding"/>
    <property type="evidence" value="ECO:0007669"/>
    <property type="project" value="InterPro"/>
</dbReference>
<feature type="compositionally biased region" description="Polar residues" evidence="1">
    <location>
        <begin position="47"/>
        <end position="71"/>
    </location>
</feature>
<name>A0A5A9PQP7_9TELE</name>
<dbReference type="PANTHER" id="PTHR18949:SF1">
    <property type="entry name" value="LYMPHOCYTE-SPECIFIC PROTEIN 1"/>
    <property type="match status" value="1"/>
</dbReference>
<evidence type="ECO:0000313" key="3">
    <source>
        <dbReference type="Proteomes" id="UP000324632"/>
    </source>
</evidence>
<organism evidence="2 3">
    <name type="scientific">Triplophysa tibetana</name>
    <dbReference type="NCBI Taxonomy" id="1572043"/>
    <lineage>
        <taxon>Eukaryota</taxon>
        <taxon>Metazoa</taxon>
        <taxon>Chordata</taxon>
        <taxon>Craniata</taxon>
        <taxon>Vertebrata</taxon>
        <taxon>Euteleostomi</taxon>
        <taxon>Actinopterygii</taxon>
        <taxon>Neopterygii</taxon>
        <taxon>Teleostei</taxon>
        <taxon>Ostariophysi</taxon>
        <taxon>Cypriniformes</taxon>
        <taxon>Nemacheilidae</taxon>
        <taxon>Triplophysa</taxon>
    </lineage>
</organism>
<sequence length="496" mass="57045">MSKSILRRNSSIKRLQKLERLTAQRSLEDTEEIEREHRRRTRTSSSAEPQSTVTPQDTPHNAQSLDNQGQNDLVPRSPQSFEEDEGFSDWTQQLSRRKQRQMAQVDVEPHLNESHHSKVQLCSSPAQSKLYQNEVNMYDASTFKQTRSPLSNQKNLDEGDDEGDDVTEKERMDNIHKEKEFRRWCEEDENPGRTKDNESWRRENQRCDMDEKGMEKRAEMRISFTSTILLQQNGRLNSTNGHDGRQINERSHRSMDSPVDSADLCTSESVSEDVFVRSSEENHQSRDTGDQVQRRMIEEERDRRRRDVMEKLKRLSISSGDPEEPFSPLSPKSPAYMTEGEECHSEGSSSIAERTESLNRSIKKRNSIKKTQPPTIISKLDDRLEQYNHAVEESSKEGNAAKQPLMDVPTPEEPVSARKTLFEAGEAWNQTSGKTTPSKDTEGIKVGVADLINQWVKGNSDISCKSPSSTTFSFFDFLLFYSSFPIRMLRLERCVT</sequence>
<keyword evidence="3" id="KW-1185">Reference proteome</keyword>
<feature type="region of interest" description="Disordered" evidence="1">
    <location>
        <begin position="1"/>
        <end position="121"/>
    </location>
</feature>
<feature type="compositionally biased region" description="Basic and acidic residues" evidence="1">
    <location>
        <begin position="16"/>
        <end position="28"/>
    </location>
</feature>
<feature type="compositionally biased region" description="Polar residues" evidence="1">
    <location>
        <begin position="143"/>
        <end position="154"/>
    </location>
</feature>
<dbReference type="PRINTS" id="PR01076">
    <property type="entry name" value="CALDESMON"/>
</dbReference>
<proteinExistence type="predicted"/>